<dbReference type="FunFam" id="3.40.605.10:FF:000007">
    <property type="entry name" value="NAD/NADP-dependent betaine aldehyde dehydrogenase"/>
    <property type="match status" value="1"/>
</dbReference>
<dbReference type="FunFam" id="3.40.309.10:FF:000012">
    <property type="entry name" value="Betaine aldehyde dehydrogenase"/>
    <property type="match status" value="1"/>
</dbReference>
<dbReference type="InterPro" id="IPR016163">
    <property type="entry name" value="Ald_DH_C"/>
</dbReference>
<accession>A0A537JIB6</accession>
<dbReference type="GO" id="GO:0016620">
    <property type="term" value="F:oxidoreductase activity, acting on the aldehyde or oxo group of donors, NAD or NADP as acceptor"/>
    <property type="evidence" value="ECO:0007669"/>
    <property type="project" value="InterPro"/>
</dbReference>
<comment type="caution">
    <text evidence="6">The sequence shown here is derived from an EMBL/GenBank/DDBJ whole genome shotgun (WGS) entry which is preliminary data.</text>
</comment>
<sequence>MPEVTAYKNYIGGEWRGSSGGLFDVTSPGNGELVYRAPRSTVDDMRAAITAARTAFETTEWRDDPSVRTTALLKFSEAVRSRHEDLATLLTRESGKPYPISRGEALRLAETISYFAGLARWIFGRSQIPQPNSISLIMREPVGVVGIIVPWNAPLALLARAIAPALAAGNAVVVKPASYTAGSTVELAKILEGIPEIPKGIVNIVTGPGDPVGAELARHPDVDMVAFTGDTTTGREIMRLAAGNLKKVSLELGGKSPTIVFADANFDRAIRGSINAASFYNAGQICIAGTRVLVEASIHDAFVDRVKEMVPKMKVGPGWEKGVEVGPVISESQLKKVTGYIEQGKREAVLVTGGHRLTEGPLAKGYFIAPTVFDQMMPDAKIAQEEIFGPVMGITTFKDLDDAIHIANNTVYGLVASVWTRDINKAMKIATRVRAGSVWVNTFGKMFQSTEMGGYKQSGLGRQYGLEGLFEYTELKHVNIQIEK</sequence>
<dbReference type="InterPro" id="IPR016161">
    <property type="entry name" value="Ald_DH/histidinol_DH"/>
</dbReference>
<name>A0A537JIB6_9BACT</name>
<dbReference type="InterPro" id="IPR015590">
    <property type="entry name" value="Aldehyde_DH_dom"/>
</dbReference>
<dbReference type="PANTHER" id="PTHR11699">
    <property type="entry name" value="ALDEHYDE DEHYDROGENASE-RELATED"/>
    <property type="match status" value="1"/>
</dbReference>
<dbReference type="Gene3D" id="3.40.605.10">
    <property type="entry name" value="Aldehyde Dehydrogenase, Chain A, domain 1"/>
    <property type="match status" value="1"/>
</dbReference>
<dbReference type="Gene3D" id="3.40.309.10">
    <property type="entry name" value="Aldehyde Dehydrogenase, Chain A, domain 2"/>
    <property type="match status" value="1"/>
</dbReference>
<dbReference type="EMBL" id="VBAN01000117">
    <property type="protein sequence ID" value="TMI83281.1"/>
    <property type="molecule type" value="Genomic_DNA"/>
</dbReference>
<dbReference type="Pfam" id="PF00171">
    <property type="entry name" value="Aldedh"/>
    <property type="match status" value="1"/>
</dbReference>
<dbReference type="PROSITE" id="PS00070">
    <property type="entry name" value="ALDEHYDE_DEHYDR_CYS"/>
    <property type="match status" value="1"/>
</dbReference>
<evidence type="ECO:0000256" key="3">
    <source>
        <dbReference type="PROSITE-ProRule" id="PRU10007"/>
    </source>
</evidence>
<keyword evidence="2 4" id="KW-0560">Oxidoreductase</keyword>
<dbReference type="InterPro" id="IPR016160">
    <property type="entry name" value="Ald_DH_CS_CYS"/>
</dbReference>
<proteinExistence type="inferred from homology"/>
<evidence type="ECO:0000256" key="2">
    <source>
        <dbReference type="ARBA" id="ARBA00023002"/>
    </source>
</evidence>
<dbReference type="InterPro" id="IPR016162">
    <property type="entry name" value="Ald_DH_N"/>
</dbReference>
<organism evidence="6 7">
    <name type="scientific">Candidatus Segetimicrobium genomatis</name>
    <dbReference type="NCBI Taxonomy" id="2569760"/>
    <lineage>
        <taxon>Bacteria</taxon>
        <taxon>Bacillati</taxon>
        <taxon>Candidatus Sysuimicrobiota</taxon>
        <taxon>Candidatus Sysuimicrobiia</taxon>
        <taxon>Candidatus Sysuimicrobiales</taxon>
        <taxon>Candidatus Segetimicrobiaceae</taxon>
        <taxon>Candidatus Segetimicrobium</taxon>
    </lineage>
</organism>
<evidence type="ECO:0000256" key="1">
    <source>
        <dbReference type="ARBA" id="ARBA00009986"/>
    </source>
</evidence>
<gene>
    <name evidence="6" type="ORF">E6H03_03955</name>
</gene>
<feature type="active site" evidence="3">
    <location>
        <position position="251"/>
    </location>
</feature>
<protein>
    <submittedName>
        <fullName evidence="6">Aldehyde dehydrogenase</fullName>
    </submittedName>
</protein>
<dbReference type="InterPro" id="IPR029510">
    <property type="entry name" value="Ald_DH_CS_GLU"/>
</dbReference>
<dbReference type="SUPFAM" id="SSF53720">
    <property type="entry name" value="ALDH-like"/>
    <property type="match status" value="1"/>
</dbReference>
<dbReference type="Proteomes" id="UP000318093">
    <property type="component" value="Unassembled WGS sequence"/>
</dbReference>
<evidence type="ECO:0000313" key="7">
    <source>
        <dbReference type="Proteomes" id="UP000318093"/>
    </source>
</evidence>
<evidence type="ECO:0000256" key="4">
    <source>
        <dbReference type="RuleBase" id="RU003345"/>
    </source>
</evidence>
<evidence type="ECO:0000313" key="6">
    <source>
        <dbReference type="EMBL" id="TMI83281.1"/>
    </source>
</evidence>
<reference evidence="6 7" key="1">
    <citation type="journal article" date="2019" name="Nat. Microbiol.">
        <title>Mediterranean grassland soil C-N compound turnover is dependent on rainfall and depth, and is mediated by genomically divergent microorganisms.</title>
        <authorList>
            <person name="Diamond S."/>
            <person name="Andeer P.F."/>
            <person name="Li Z."/>
            <person name="Crits-Christoph A."/>
            <person name="Burstein D."/>
            <person name="Anantharaman K."/>
            <person name="Lane K.R."/>
            <person name="Thomas B.C."/>
            <person name="Pan C."/>
            <person name="Northen T.R."/>
            <person name="Banfield J.F."/>
        </authorList>
    </citation>
    <scope>NUCLEOTIDE SEQUENCE [LARGE SCALE GENOMIC DNA]</scope>
    <source>
        <strain evidence="6">NP_6</strain>
    </source>
</reference>
<dbReference type="AlphaFoldDB" id="A0A537JIB6"/>
<comment type="similarity">
    <text evidence="1 4">Belongs to the aldehyde dehydrogenase family.</text>
</comment>
<dbReference type="PROSITE" id="PS00687">
    <property type="entry name" value="ALDEHYDE_DEHYDR_GLU"/>
    <property type="match status" value="1"/>
</dbReference>
<feature type="domain" description="Aldehyde dehydrogenase" evidence="5">
    <location>
        <begin position="15"/>
        <end position="478"/>
    </location>
</feature>
<evidence type="ECO:0000259" key="5">
    <source>
        <dbReference type="Pfam" id="PF00171"/>
    </source>
</evidence>